<accession>A0A6H1ZMD0</accession>
<evidence type="ECO:0000313" key="4">
    <source>
        <dbReference type="EMBL" id="QJH98568.1"/>
    </source>
</evidence>
<gene>
    <name evidence="2" type="ORF">MM171A00981_0001</name>
    <name evidence="3" type="ORF">MM171B00756_0001</name>
    <name evidence="1" type="ORF">TM448A01226_0001</name>
    <name evidence="4" type="ORF">TM448B01341_0001</name>
</gene>
<organism evidence="1">
    <name type="scientific">viral metagenome</name>
    <dbReference type="NCBI Taxonomy" id="1070528"/>
    <lineage>
        <taxon>unclassified sequences</taxon>
        <taxon>metagenomes</taxon>
        <taxon>organismal metagenomes</taxon>
    </lineage>
</organism>
<evidence type="ECO:0000313" key="1">
    <source>
        <dbReference type="EMBL" id="QJA49086.1"/>
    </source>
</evidence>
<protein>
    <submittedName>
        <fullName evidence="1">Uncharacterized protein</fullName>
    </submittedName>
</protein>
<proteinExistence type="predicted"/>
<dbReference type="EMBL" id="MT143843">
    <property type="protein sequence ID" value="QJB03381.1"/>
    <property type="molecule type" value="Genomic_DNA"/>
</dbReference>
<dbReference type="EMBL" id="MT144741">
    <property type="protein sequence ID" value="QJH98568.1"/>
    <property type="molecule type" value="Genomic_DNA"/>
</dbReference>
<dbReference type="AlphaFoldDB" id="A0A6H1ZMD0"/>
<evidence type="ECO:0000313" key="2">
    <source>
        <dbReference type="EMBL" id="QJA99500.1"/>
    </source>
</evidence>
<reference evidence="1" key="1">
    <citation type="submission" date="2020-03" db="EMBL/GenBank/DDBJ databases">
        <title>The deep terrestrial virosphere.</title>
        <authorList>
            <person name="Holmfeldt K."/>
            <person name="Nilsson E."/>
            <person name="Simone D."/>
            <person name="Lopez-Fernandez M."/>
            <person name="Wu X."/>
            <person name="de Brujin I."/>
            <person name="Lundin D."/>
            <person name="Andersson A."/>
            <person name="Bertilsson S."/>
            <person name="Dopson M."/>
        </authorList>
    </citation>
    <scope>NUCLEOTIDE SEQUENCE</scope>
    <source>
        <strain evidence="2">MM171A00981</strain>
        <strain evidence="3">MM171B00756</strain>
        <strain evidence="1">TM448A01226</strain>
        <strain evidence="4">TM448B01341</strain>
    </source>
</reference>
<name>A0A6H1ZMD0_9ZZZZ</name>
<dbReference type="EMBL" id="MT144117">
    <property type="protein sequence ID" value="QJA49086.1"/>
    <property type="molecule type" value="Genomic_DNA"/>
</dbReference>
<evidence type="ECO:0000313" key="3">
    <source>
        <dbReference type="EMBL" id="QJB03381.1"/>
    </source>
</evidence>
<sequence>MAKLTPAEYQEKHARRLKGATEDMRLGVEKVTESPTAKAAAKKDKMVANLNKAIQSGKWERGLKRVSLEEWKKQMIDKGVGRVAAGIDGAAAKVQAFAAELLPYQDSIKGQIAKLPDITLEDNINRMTTFIRGMAKFQRKG</sequence>
<dbReference type="EMBL" id="MT143654">
    <property type="protein sequence ID" value="QJA99500.1"/>
    <property type="molecule type" value="Genomic_DNA"/>
</dbReference>